<comment type="caution">
    <text evidence="3">The sequence shown here is derived from an EMBL/GenBank/DDBJ whole genome shotgun (WGS) entry which is preliminary data.</text>
</comment>
<proteinExistence type="predicted"/>
<reference evidence="3 4" key="1">
    <citation type="journal article" date="2023" name="G3 (Bethesda)">
        <title>A chromosome-length genome assembly and annotation of blackberry (Rubus argutus, cv. 'Hillquist').</title>
        <authorList>
            <person name="Bruna T."/>
            <person name="Aryal R."/>
            <person name="Dudchenko O."/>
            <person name="Sargent D.J."/>
            <person name="Mead D."/>
            <person name="Buti M."/>
            <person name="Cavallini A."/>
            <person name="Hytonen T."/>
            <person name="Andres J."/>
            <person name="Pham M."/>
            <person name="Weisz D."/>
            <person name="Mascagni F."/>
            <person name="Usai G."/>
            <person name="Natali L."/>
            <person name="Bassil N."/>
            <person name="Fernandez G.E."/>
            <person name="Lomsadze A."/>
            <person name="Armour M."/>
            <person name="Olukolu B."/>
            <person name="Poorten T."/>
            <person name="Britton C."/>
            <person name="Davik J."/>
            <person name="Ashrafi H."/>
            <person name="Aiden E.L."/>
            <person name="Borodovsky M."/>
            <person name="Worthington M."/>
        </authorList>
    </citation>
    <scope>NUCLEOTIDE SEQUENCE [LARGE SCALE GENOMIC DNA]</scope>
    <source>
        <strain evidence="3">PI 553951</strain>
    </source>
</reference>
<gene>
    <name evidence="3" type="ORF">M0R45_022047</name>
</gene>
<dbReference type="EMBL" id="JBEDUW010000004">
    <property type="protein sequence ID" value="KAK9934922.1"/>
    <property type="molecule type" value="Genomic_DNA"/>
</dbReference>
<evidence type="ECO:0000256" key="2">
    <source>
        <dbReference type="SAM" id="SignalP"/>
    </source>
</evidence>
<feature type="compositionally biased region" description="Basic and acidic residues" evidence="1">
    <location>
        <begin position="91"/>
        <end position="101"/>
    </location>
</feature>
<keyword evidence="4" id="KW-1185">Reference proteome</keyword>
<evidence type="ECO:0000313" key="4">
    <source>
        <dbReference type="Proteomes" id="UP001457282"/>
    </source>
</evidence>
<feature type="region of interest" description="Disordered" evidence="1">
    <location>
        <begin position="134"/>
        <end position="154"/>
    </location>
</feature>
<feature type="compositionally biased region" description="Polar residues" evidence="1">
    <location>
        <begin position="67"/>
        <end position="78"/>
    </location>
</feature>
<keyword evidence="2" id="KW-0732">Signal</keyword>
<dbReference type="AlphaFoldDB" id="A0AAW1XGQ7"/>
<sequence>MELVFFTSATMLCIVLSALLTPCAYSLQIQVQPSTKKEVQVSQLPAALPRKLRLAEKEATVVEQEGQDSAPNHNKQQKQNVLAAGAKPLIHKQEGGAEVVHRSRSGTRQEWMEGDDEDTSAFFTMDYSKVRRRRPIHNKSLKPKGVNVAAAAAP</sequence>
<protein>
    <recommendedName>
        <fullName evidence="5">Root meristem growth factor 8</fullName>
    </recommendedName>
</protein>
<feature type="chain" id="PRO_5043441559" description="Root meristem growth factor 8" evidence="2">
    <location>
        <begin position="27"/>
        <end position="154"/>
    </location>
</feature>
<feature type="region of interest" description="Disordered" evidence="1">
    <location>
        <begin position="91"/>
        <end position="115"/>
    </location>
</feature>
<organism evidence="3 4">
    <name type="scientific">Rubus argutus</name>
    <name type="common">Southern blackberry</name>
    <dbReference type="NCBI Taxonomy" id="59490"/>
    <lineage>
        <taxon>Eukaryota</taxon>
        <taxon>Viridiplantae</taxon>
        <taxon>Streptophyta</taxon>
        <taxon>Embryophyta</taxon>
        <taxon>Tracheophyta</taxon>
        <taxon>Spermatophyta</taxon>
        <taxon>Magnoliopsida</taxon>
        <taxon>eudicotyledons</taxon>
        <taxon>Gunneridae</taxon>
        <taxon>Pentapetalae</taxon>
        <taxon>rosids</taxon>
        <taxon>fabids</taxon>
        <taxon>Rosales</taxon>
        <taxon>Rosaceae</taxon>
        <taxon>Rosoideae</taxon>
        <taxon>Rosoideae incertae sedis</taxon>
        <taxon>Rubus</taxon>
    </lineage>
</organism>
<evidence type="ECO:0000313" key="3">
    <source>
        <dbReference type="EMBL" id="KAK9934922.1"/>
    </source>
</evidence>
<evidence type="ECO:0008006" key="5">
    <source>
        <dbReference type="Google" id="ProtNLM"/>
    </source>
</evidence>
<feature type="region of interest" description="Disordered" evidence="1">
    <location>
        <begin position="59"/>
        <end position="78"/>
    </location>
</feature>
<accession>A0AAW1XGQ7</accession>
<feature type="signal peptide" evidence="2">
    <location>
        <begin position="1"/>
        <end position="26"/>
    </location>
</feature>
<dbReference type="Proteomes" id="UP001457282">
    <property type="component" value="Unassembled WGS sequence"/>
</dbReference>
<evidence type="ECO:0000256" key="1">
    <source>
        <dbReference type="SAM" id="MobiDB-lite"/>
    </source>
</evidence>
<name>A0AAW1XGQ7_RUBAR</name>